<gene>
    <name evidence="5" type="ORF">ABS772_22310</name>
</gene>
<feature type="domain" description="AAA+ ATPase" evidence="4">
    <location>
        <begin position="228"/>
        <end position="357"/>
    </location>
</feature>
<dbReference type="PANTHER" id="PTHR23073">
    <property type="entry name" value="26S PROTEASOME REGULATORY SUBUNIT"/>
    <property type="match status" value="1"/>
</dbReference>
<dbReference type="EMBL" id="JBELQE010000116">
    <property type="protein sequence ID" value="MER2252654.1"/>
    <property type="molecule type" value="Genomic_DNA"/>
</dbReference>
<comment type="caution">
    <text evidence="5">The sequence shown here is derived from an EMBL/GenBank/DDBJ whole genome shotgun (WGS) entry which is preliminary data.</text>
</comment>
<reference evidence="5 6" key="1">
    <citation type="submission" date="2024-06" db="EMBL/GenBank/DDBJ databases">
        <authorList>
            <person name="Campbell A.G."/>
        </authorList>
    </citation>
    <scope>NUCLEOTIDE SEQUENCE [LARGE SCALE GENOMIC DNA]</scope>
    <source>
        <strain evidence="5 6">EM12</strain>
    </source>
</reference>
<evidence type="ECO:0000256" key="1">
    <source>
        <dbReference type="ARBA" id="ARBA00006914"/>
    </source>
</evidence>
<name>A0ABV1QTG5_9HYPH</name>
<dbReference type="Gene3D" id="3.40.50.300">
    <property type="entry name" value="P-loop containing nucleotide triphosphate hydrolases"/>
    <property type="match status" value="1"/>
</dbReference>
<protein>
    <submittedName>
        <fullName evidence="5">ATP-binding protein</fullName>
    </submittedName>
</protein>
<dbReference type="InterPro" id="IPR050221">
    <property type="entry name" value="26S_Proteasome_ATPase"/>
</dbReference>
<keyword evidence="3 5" id="KW-0067">ATP-binding</keyword>
<accession>A0ABV1QTG5</accession>
<dbReference type="Pfam" id="PF00004">
    <property type="entry name" value="AAA"/>
    <property type="match status" value="1"/>
</dbReference>
<dbReference type="Proteomes" id="UP001480955">
    <property type="component" value="Unassembled WGS sequence"/>
</dbReference>
<evidence type="ECO:0000259" key="4">
    <source>
        <dbReference type="SMART" id="SM00382"/>
    </source>
</evidence>
<evidence type="ECO:0000256" key="2">
    <source>
        <dbReference type="ARBA" id="ARBA00022741"/>
    </source>
</evidence>
<dbReference type="CDD" id="cd19481">
    <property type="entry name" value="RecA-like_protease"/>
    <property type="match status" value="1"/>
</dbReference>
<sequence length="462" mass="50085">MSRNFDQAWEALVAHFGAEQVNGITSSRRQFGAHLLPDLQATVTDRIDPFAPTLLGVHQFHDQLPLTISSLLVRQGDYTISVTPLQYKDMDVGEAEPFSALNNGLWLFRVDGRPIAVLLSQYTKFREGTFTQVEIATLSDPASLAFARGFLAAVQSAGANSALYRGKVLSFEAGSDYSGMKAALQVHKLPVVTREAVILDAATMARLDRHVFEFDRHRDALRRLGQSTRKGLLLYGPPGTGKTHVIRYVASNLPERTTVLITAEEVANLDRYMLLARTLQPSIVVLEDVDLVGRSREGMNSPKTEVLLNRLLNEMDGLRDDADVLFILTTNRPEEIEEALASRPGRVDEAIEIANPDATCRGRLVALYGQALTFEDGTVEAIVARSEGASAAFIKEMVRRLAQAAIAAGSDNRITAATVESVLGEAVGSGSRIGRRIVGLASAASGRAGREAPPFDGCGEDL</sequence>
<keyword evidence="6" id="KW-1185">Reference proteome</keyword>
<dbReference type="RefSeq" id="WP_350396916.1">
    <property type="nucleotide sequence ID" value="NZ_JBELQE010000116.1"/>
</dbReference>
<dbReference type="GO" id="GO:0005524">
    <property type="term" value="F:ATP binding"/>
    <property type="evidence" value="ECO:0007669"/>
    <property type="project" value="UniProtKB-KW"/>
</dbReference>
<dbReference type="InterPro" id="IPR003593">
    <property type="entry name" value="AAA+_ATPase"/>
</dbReference>
<evidence type="ECO:0000313" key="5">
    <source>
        <dbReference type="EMBL" id="MER2252654.1"/>
    </source>
</evidence>
<dbReference type="InterPro" id="IPR027417">
    <property type="entry name" value="P-loop_NTPase"/>
</dbReference>
<evidence type="ECO:0000256" key="3">
    <source>
        <dbReference type="ARBA" id="ARBA00022840"/>
    </source>
</evidence>
<dbReference type="InterPro" id="IPR003959">
    <property type="entry name" value="ATPase_AAA_core"/>
</dbReference>
<dbReference type="SMART" id="SM00382">
    <property type="entry name" value="AAA"/>
    <property type="match status" value="1"/>
</dbReference>
<proteinExistence type="inferred from homology"/>
<keyword evidence="2" id="KW-0547">Nucleotide-binding</keyword>
<organism evidence="5 6">
    <name type="scientific">Methylorubrum podarium</name>
    <dbReference type="NCBI Taxonomy" id="200476"/>
    <lineage>
        <taxon>Bacteria</taxon>
        <taxon>Pseudomonadati</taxon>
        <taxon>Pseudomonadota</taxon>
        <taxon>Alphaproteobacteria</taxon>
        <taxon>Hyphomicrobiales</taxon>
        <taxon>Methylobacteriaceae</taxon>
        <taxon>Methylorubrum</taxon>
    </lineage>
</organism>
<evidence type="ECO:0000313" key="6">
    <source>
        <dbReference type="Proteomes" id="UP001480955"/>
    </source>
</evidence>
<dbReference type="SUPFAM" id="SSF52540">
    <property type="entry name" value="P-loop containing nucleoside triphosphate hydrolases"/>
    <property type="match status" value="1"/>
</dbReference>
<comment type="similarity">
    <text evidence="1">Belongs to the AAA ATPase family.</text>
</comment>